<keyword evidence="3" id="KW-1185">Reference proteome</keyword>
<dbReference type="OrthoDB" id="1091851at2"/>
<evidence type="ECO:0000313" key="2">
    <source>
        <dbReference type="EMBL" id="MQP12516.1"/>
    </source>
</evidence>
<evidence type="ECO:0000256" key="1">
    <source>
        <dbReference type="SAM" id="SignalP"/>
    </source>
</evidence>
<comment type="caution">
    <text evidence="2">The sequence shown here is derived from an EMBL/GenBank/DDBJ whole genome shotgun (WGS) entry which is preliminary data.</text>
</comment>
<keyword evidence="1" id="KW-0732">Signal</keyword>
<protein>
    <recommendedName>
        <fullName evidence="4">DUF4906 domain-containing protein</fullName>
    </recommendedName>
</protein>
<sequence>MKKYIYGLFFALVSVAMFTACSEDEGSDIGSDSQAKATLYQYTATEPNDADIDTQIRIATNSATQSAYLLVEKTADYESRLTQLGEEGYKDYVVENGEKIEGAEGAANIDKTIKSLSGDNTIAVVAVGGGKSLATVQFTANSWTTVAEGTYNFNGVGAQLFGASKPATLQVNDANPKLFRFKNFWGTGKHMTFNLTDKKGTDQKGLTITQLVVPEQATPYTYPDYGTIYYADGLTRKSVNSPSFMYDNYYCMILMQWYVSASNLGQITDYDTFEPNE</sequence>
<dbReference type="Proteomes" id="UP000384372">
    <property type="component" value="Unassembled WGS sequence"/>
</dbReference>
<reference evidence="2 3" key="1">
    <citation type="submission" date="2019-09" db="EMBL/GenBank/DDBJ databases">
        <title>Distinct polysaccharide growth profiles of human intestinal Prevotella copri isolates.</title>
        <authorList>
            <person name="Fehlner-Peach H."/>
            <person name="Magnabosco C."/>
            <person name="Raghavan V."/>
            <person name="Scher J.U."/>
            <person name="Tett A."/>
            <person name="Cox L.M."/>
            <person name="Gottsegen C."/>
            <person name="Watters A."/>
            <person name="Wiltshire- Gordon J.D."/>
            <person name="Segata N."/>
            <person name="Bonneau R."/>
            <person name="Littman D.R."/>
        </authorList>
    </citation>
    <scope>NUCLEOTIDE SEQUENCE [LARGE SCALE GENOMIC DNA]</scope>
    <source>
        <strain evidence="3">iAQ1173</strain>
    </source>
</reference>
<dbReference type="AlphaFoldDB" id="A0A6A7WDS4"/>
<dbReference type="EMBL" id="VZAD01000085">
    <property type="protein sequence ID" value="MQP12516.1"/>
    <property type="molecule type" value="Genomic_DNA"/>
</dbReference>
<proteinExistence type="predicted"/>
<accession>A0A6A7WDS4</accession>
<evidence type="ECO:0000313" key="3">
    <source>
        <dbReference type="Proteomes" id="UP000384372"/>
    </source>
</evidence>
<organism evidence="2 3">
    <name type="scientific">Segatella copri</name>
    <dbReference type="NCBI Taxonomy" id="165179"/>
    <lineage>
        <taxon>Bacteria</taxon>
        <taxon>Pseudomonadati</taxon>
        <taxon>Bacteroidota</taxon>
        <taxon>Bacteroidia</taxon>
        <taxon>Bacteroidales</taxon>
        <taxon>Prevotellaceae</taxon>
        <taxon>Segatella</taxon>
    </lineage>
</organism>
<gene>
    <name evidence="2" type="ORF">F7D20_11250</name>
</gene>
<evidence type="ECO:0008006" key="4">
    <source>
        <dbReference type="Google" id="ProtNLM"/>
    </source>
</evidence>
<feature type="chain" id="PRO_5025634060" description="DUF4906 domain-containing protein" evidence="1">
    <location>
        <begin position="23"/>
        <end position="277"/>
    </location>
</feature>
<feature type="signal peptide" evidence="1">
    <location>
        <begin position="1"/>
        <end position="22"/>
    </location>
</feature>
<dbReference type="PROSITE" id="PS51257">
    <property type="entry name" value="PROKAR_LIPOPROTEIN"/>
    <property type="match status" value="1"/>
</dbReference>
<name>A0A6A7WDS4_9BACT</name>
<dbReference type="RefSeq" id="WP_158464109.1">
    <property type="nucleotide sequence ID" value="NZ_VZAD01000085.1"/>
</dbReference>